<name>A0AAW2UIX1_9LAMI</name>
<proteinExistence type="predicted"/>
<feature type="compositionally biased region" description="Basic residues" evidence="1">
    <location>
        <begin position="63"/>
        <end position="73"/>
    </location>
</feature>
<feature type="region of interest" description="Disordered" evidence="1">
    <location>
        <begin position="16"/>
        <end position="73"/>
    </location>
</feature>
<dbReference type="AlphaFoldDB" id="A0AAW2UIX1"/>
<reference evidence="2" key="1">
    <citation type="submission" date="2020-06" db="EMBL/GenBank/DDBJ databases">
        <authorList>
            <person name="Li T."/>
            <person name="Hu X."/>
            <person name="Zhang T."/>
            <person name="Song X."/>
            <person name="Zhang H."/>
            <person name="Dai N."/>
            <person name="Sheng W."/>
            <person name="Hou X."/>
            <person name="Wei L."/>
        </authorList>
    </citation>
    <scope>NUCLEOTIDE SEQUENCE</scope>
    <source>
        <strain evidence="2">KEN1</strain>
        <tissue evidence="2">Leaf</tissue>
    </source>
</reference>
<evidence type="ECO:0000313" key="2">
    <source>
        <dbReference type="EMBL" id="KAL0416723.1"/>
    </source>
</evidence>
<comment type="caution">
    <text evidence="2">The sequence shown here is derived from an EMBL/GenBank/DDBJ whole genome shotgun (WGS) entry which is preliminary data.</text>
</comment>
<accession>A0AAW2UIX1</accession>
<sequence length="73" mass="8290">MAHSDESFCFVKQVFPDDDPSEATLRRTGPNSSGLPSGRRRRMWQATTATLRLIDEEDEAGGRKGKYPPPRRR</sequence>
<organism evidence="2">
    <name type="scientific">Sesamum latifolium</name>
    <dbReference type="NCBI Taxonomy" id="2727402"/>
    <lineage>
        <taxon>Eukaryota</taxon>
        <taxon>Viridiplantae</taxon>
        <taxon>Streptophyta</taxon>
        <taxon>Embryophyta</taxon>
        <taxon>Tracheophyta</taxon>
        <taxon>Spermatophyta</taxon>
        <taxon>Magnoliopsida</taxon>
        <taxon>eudicotyledons</taxon>
        <taxon>Gunneridae</taxon>
        <taxon>Pentapetalae</taxon>
        <taxon>asterids</taxon>
        <taxon>lamiids</taxon>
        <taxon>Lamiales</taxon>
        <taxon>Pedaliaceae</taxon>
        <taxon>Sesamum</taxon>
    </lineage>
</organism>
<gene>
    <name evidence="2" type="ORF">Slati_3504200</name>
</gene>
<protein>
    <submittedName>
        <fullName evidence="2">Uncharacterized protein</fullName>
    </submittedName>
</protein>
<reference evidence="2" key="2">
    <citation type="journal article" date="2024" name="Plant">
        <title>Genomic evolution and insights into agronomic trait innovations of Sesamum species.</title>
        <authorList>
            <person name="Miao H."/>
            <person name="Wang L."/>
            <person name="Qu L."/>
            <person name="Liu H."/>
            <person name="Sun Y."/>
            <person name="Le M."/>
            <person name="Wang Q."/>
            <person name="Wei S."/>
            <person name="Zheng Y."/>
            <person name="Lin W."/>
            <person name="Duan Y."/>
            <person name="Cao H."/>
            <person name="Xiong S."/>
            <person name="Wang X."/>
            <person name="Wei L."/>
            <person name="Li C."/>
            <person name="Ma Q."/>
            <person name="Ju M."/>
            <person name="Zhao R."/>
            <person name="Li G."/>
            <person name="Mu C."/>
            <person name="Tian Q."/>
            <person name="Mei H."/>
            <person name="Zhang T."/>
            <person name="Gao T."/>
            <person name="Zhang H."/>
        </authorList>
    </citation>
    <scope>NUCLEOTIDE SEQUENCE</scope>
    <source>
        <strain evidence="2">KEN1</strain>
    </source>
</reference>
<dbReference type="EMBL" id="JACGWN010000012">
    <property type="protein sequence ID" value="KAL0416723.1"/>
    <property type="molecule type" value="Genomic_DNA"/>
</dbReference>
<evidence type="ECO:0000256" key="1">
    <source>
        <dbReference type="SAM" id="MobiDB-lite"/>
    </source>
</evidence>